<evidence type="ECO:0000313" key="1">
    <source>
        <dbReference type="EMBL" id="KAH9313568.1"/>
    </source>
</evidence>
<organism evidence="1 2">
    <name type="scientific">Taxus chinensis</name>
    <name type="common">Chinese yew</name>
    <name type="synonym">Taxus wallichiana var. chinensis</name>
    <dbReference type="NCBI Taxonomy" id="29808"/>
    <lineage>
        <taxon>Eukaryota</taxon>
        <taxon>Viridiplantae</taxon>
        <taxon>Streptophyta</taxon>
        <taxon>Embryophyta</taxon>
        <taxon>Tracheophyta</taxon>
        <taxon>Spermatophyta</taxon>
        <taxon>Pinopsida</taxon>
        <taxon>Pinidae</taxon>
        <taxon>Conifers II</taxon>
        <taxon>Cupressales</taxon>
        <taxon>Taxaceae</taxon>
        <taxon>Taxus</taxon>
    </lineage>
</organism>
<evidence type="ECO:0000313" key="2">
    <source>
        <dbReference type="Proteomes" id="UP000824469"/>
    </source>
</evidence>
<accession>A0AA38G278</accession>
<name>A0AA38G278_TAXCH</name>
<reference evidence="1 2" key="1">
    <citation type="journal article" date="2021" name="Nat. Plants">
        <title>The Taxus genome provides insights into paclitaxel biosynthesis.</title>
        <authorList>
            <person name="Xiong X."/>
            <person name="Gou J."/>
            <person name="Liao Q."/>
            <person name="Li Y."/>
            <person name="Zhou Q."/>
            <person name="Bi G."/>
            <person name="Li C."/>
            <person name="Du R."/>
            <person name="Wang X."/>
            <person name="Sun T."/>
            <person name="Guo L."/>
            <person name="Liang H."/>
            <person name="Lu P."/>
            <person name="Wu Y."/>
            <person name="Zhang Z."/>
            <person name="Ro D.K."/>
            <person name="Shang Y."/>
            <person name="Huang S."/>
            <person name="Yan J."/>
        </authorList>
    </citation>
    <scope>NUCLEOTIDE SEQUENCE [LARGE SCALE GENOMIC DNA]</scope>
    <source>
        <strain evidence="1">Ta-2019</strain>
    </source>
</reference>
<proteinExistence type="predicted"/>
<protein>
    <submittedName>
        <fullName evidence="1">Uncharacterized protein</fullName>
    </submittedName>
</protein>
<dbReference type="Proteomes" id="UP000824469">
    <property type="component" value="Unassembled WGS sequence"/>
</dbReference>
<gene>
    <name evidence="1" type="ORF">KI387_022195</name>
</gene>
<keyword evidence="2" id="KW-1185">Reference proteome</keyword>
<sequence length="74" mass="8596">MHEVMDTTDKKACVYHDPVKTKKVNIGTDVEPKEAIIGDYWSEKEVANIIELLHEFQDLFPQGYKKLKRVHPSL</sequence>
<dbReference type="EMBL" id="JAHRHJ020000005">
    <property type="protein sequence ID" value="KAH9313568.1"/>
    <property type="molecule type" value="Genomic_DNA"/>
</dbReference>
<comment type="caution">
    <text evidence="1">The sequence shown here is derived from an EMBL/GenBank/DDBJ whole genome shotgun (WGS) entry which is preliminary data.</text>
</comment>
<dbReference type="AlphaFoldDB" id="A0AA38G278"/>
<feature type="non-terminal residue" evidence="1">
    <location>
        <position position="74"/>
    </location>
</feature>